<dbReference type="InterPro" id="IPR051566">
    <property type="entry name" value="CNKSR"/>
</dbReference>
<dbReference type="AlphaFoldDB" id="A0A8B8SK17"/>
<dbReference type="InterPro" id="IPR001660">
    <property type="entry name" value="SAM"/>
</dbReference>
<dbReference type="SUPFAM" id="SSF47769">
    <property type="entry name" value="SAM/Pointed domain"/>
    <property type="match status" value="1"/>
</dbReference>
<evidence type="ECO:0000259" key="1">
    <source>
        <dbReference type="PROSITE" id="PS50105"/>
    </source>
</evidence>
<evidence type="ECO:0000313" key="3">
    <source>
        <dbReference type="RefSeq" id="XP_032330573.1"/>
    </source>
</evidence>
<dbReference type="Gene3D" id="1.10.150.50">
    <property type="entry name" value="Transcription Factor, Ets-1"/>
    <property type="match status" value="1"/>
</dbReference>
<dbReference type="KEGG" id="cfr:116661872"/>
<name>A0A8B8SK17_CAMFR</name>
<reference evidence="3" key="1">
    <citation type="submission" date="2025-08" db="UniProtKB">
        <authorList>
            <consortium name="RefSeq"/>
        </authorList>
    </citation>
    <scope>IDENTIFICATION</scope>
    <source>
        <tissue evidence="3">Ear skin</tissue>
    </source>
</reference>
<dbReference type="RefSeq" id="XP_032330573.1">
    <property type="nucleotide sequence ID" value="XM_032474682.1"/>
</dbReference>
<gene>
    <name evidence="3" type="primary">LOC116661872</name>
</gene>
<keyword evidence="2" id="KW-1185">Reference proteome</keyword>
<dbReference type="Pfam" id="PF00536">
    <property type="entry name" value="SAM_1"/>
    <property type="match status" value="1"/>
</dbReference>
<feature type="domain" description="SAM" evidence="1">
    <location>
        <begin position="16"/>
        <end position="81"/>
    </location>
</feature>
<accession>A0A8B8SK17</accession>
<dbReference type="Proteomes" id="UP000694856">
    <property type="component" value="Chromosome X"/>
</dbReference>
<organism evidence="2 3">
    <name type="scientific">Camelus ferus</name>
    <name type="common">Wild bactrian camel</name>
    <name type="synonym">Camelus bactrianus ferus</name>
    <dbReference type="NCBI Taxonomy" id="419612"/>
    <lineage>
        <taxon>Eukaryota</taxon>
        <taxon>Metazoa</taxon>
        <taxon>Chordata</taxon>
        <taxon>Craniata</taxon>
        <taxon>Vertebrata</taxon>
        <taxon>Euteleostomi</taxon>
        <taxon>Mammalia</taxon>
        <taxon>Eutheria</taxon>
        <taxon>Laurasiatheria</taxon>
        <taxon>Artiodactyla</taxon>
        <taxon>Tylopoda</taxon>
        <taxon>Camelidae</taxon>
        <taxon>Camelus</taxon>
    </lineage>
</organism>
<evidence type="ECO:0000313" key="2">
    <source>
        <dbReference type="Proteomes" id="UP000694856"/>
    </source>
</evidence>
<dbReference type="InterPro" id="IPR013761">
    <property type="entry name" value="SAM/pointed_sf"/>
</dbReference>
<dbReference type="PROSITE" id="PS50105">
    <property type="entry name" value="SAM_DOMAIN"/>
    <property type="match status" value="1"/>
</dbReference>
<dbReference type="SMART" id="SM00454">
    <property type="entry name" value="SAM"/>
    <property type="match status" value="1"/>
</dbReference>
<sequence>MAQSFRLFQGDPTVTSSPTEVRVWIEELDYSFLVYGEKFERAEINGEKLHDITRQKLNELGIIRTDHQDIILKAVANIYKKNKVEEQAMQREDQCVRISK</sequence>
<dbReference type="GeneID" id="116661872"/>
<dbReference type="PANTHER" id="PTHR12844:SF17">
    <property type="entry name" value="CONNECTOR ENHANCER OF KINASE SUPPRESSOR OF RAS 3"/>
    <property type="match status" value="1"/>
</dbReference>
<dbReference type="PANTHER" id="PTHR12844">
    <property type="entry name" value="CONNECTOR ENCHANCER OF KINASE SUPPRESSOR OF RAS"/>
    <property type="match status" value="1"/>
</dbReference>
<proteinExistence type="predicted"/>
<protein>
    <submittedName>
        <fullName evidence="3">Connector enhancer of kinase suppressor of ras 3-like</fullName>
    </submittedName>
</protein>